<comment type="subcellular location">
    <subcellularLocation>
        <location evidence="1">Membrane</location>
    </subcellularLocation>
</comment>
<dbReference type="AlphaFoldDB" id="A1K596"/>
<feature type="transmembrane region" description="Helical" evidence="5">
    <location>
        <begin position="80"/>
        <end position="98"/>
    </location>
</feature>
<evidence type="ECO:0000313" key="7">
    <source>
        <dbReference type="EMBL" id="CAL94001.1"/>
    </source>
</evidence>
<dbReference type="RefSeq" id="WP_011765117.1">
    <property type="nucleotide sequence ID" value="NC_008702.1"/>
</dbReference>
<evidence type="ECO:0000256" key="1">
    <source>
        <dbReference type="ARBA" id="ARBA00004370"/>
    </source>
</evidence>
<evidence type="ECO:0000256" key="4">
    <source>
        <dbReference type="ARBA" id="ARBA00023136"/>
    </source>
</evidence>
<dbReference type="GO" id="GO:0016020">
    <property type="term" value="C:membrane"/>
    <property type="evidence" value="ECO:0007669"/>
    <property type="project" value="UniProtKB-SubCell"/>
</dbReference>
<dbReference type="STRING" id="62928.azo1384"/>
<gene>
    <name evidence="7" type="ordered locus">azo1384</name>
</gene>
<keyword evidence="3 5" id="KW-1133">Transmembrane helix</keyword>
<evidence type="ECO:0000259" key="6">
    <source>
        <dbReference type="Pfam" id="PF13664"/>
    </source>
</evidence>
<sequence>MRTVAADVATVLIVLWVGAMWAIGYLVAPVLFASLPDRMLAGEVAGRLFHLLGWGGLAIGGYLLIFLGVAHRCRGAARRVAVLVSLLLLMAAAQHFALQPRMAALKLEAGGDVLSGVQRDSFDRLHAVSGVLYLMQSLGGVVLVLLWRRLPASQLR</sequence>
<evidence type="ECO:0000256" key="5">
    <source>
        <dbReference type="SAM" id="Phobius"/>
    </source>
</evidence>
<evidence type="ECO:0000256" key="2">
    <source>
        <dbReference type="ARBA" id="ARBA00022692"/>
    </source>
</evidence>
<dbReference type="Proteomes" id="UP000002588">
    <property type="component" value="Chromosome"/>
</dbReference>
<dbReference type="InterPro" id="IPR025423">
    <property type="entry name" value="TMEM205-like"/>
</dbReference>
<keyword evidence="8" id="KW-1185">Reference proteome</keyword>
<accession>A1K596</accession>
<keyword evidence="2 5" id="KW-0812">Transmembrane</keyword>
<organism evidence="7 8">
    <name type="scientific">Azoarcus sp. (strain BH72)</name>
    <dbReference type="NCBI Taxonomy" id="418699"/>
    <lineage>
        <taxon>Bacteria</taxon>
        <taxon>Pseudomonadati</taxon>
        <taxon>Pseudomonadota</taxon>
        <taxon>Betaproteobacteria</taxon>
        <taxon>Rhodocyclales</taxon>
        <taxon>Zoogloeaceae</taxon>
        <taxon>Azoarcus</taxon>
    </lineage>
</organism>
<protein>
    <submittedName>
        <fullName evidence="7">Conserved hypothetical membrane protein</fullName>
    </submittedName>
</protein>
<feature type="transmembrane region" description="Helical" evidence="5">
    <location>
        <begin position="125"/>
        <end position="147"/>
    </location>
</feature>
<feature type="domain" description="TMEM205-like" evidence="6">
    <location>
        <begin position="12"/>
        <end position="108"/>
    </location>
</feature>
<dbReference type="EMBL" id="AM406670">
    <property type="protein sequence ID" value="CAL94001.1"/>
    <property type="molecule type" value="Genomic_DNA"/>
</dbReference>
<evidence type="ECO:0000256" key="3">
    <source>
        <dbReference type="ARBA" id="ARBA00022989"/>
    </source>
</evidence>
<reference evidence="7 8" key="1">
    <citation type="journal article" date="2006" name="Nat. Biotechnol.">
        <title>Complete genome of the mutualistic, N2-fixing grass endophyte Azoarcus sp. strain BH72.</title>
        <authorList>
            <person name="Krause A."/>
            <person name="Ramakumar A."/>
            <person name="Bartels D."/>
            <person name="Battistoni F."/>
            <person name="Bekel T."/>
            <person name="Boch J."/>
            <person name="Boehm M."/>
            <person name="Friedrich F."/>
            <person name="Hurek T."/>
            <person name="Krause L."/>
            <person name="Linke B."/>
            <person name="McHardy A.C."/>
            <person name="Sarkar A."/>
            <person name="Schneiker S."/>
            <person name="Syed A.A."/>
            <person name="Thauer R."/>
            <person name="Vorhoelter F.-J."/>
            <person name="Weidner S."/>
            <person name="Puehler A."/>
            <person name="Reinhold-Hurek B."/>
            <person name="Kaiser O."/>
            <person name="Goesmann A."/>
        </authorList>
    </citation>
    <scope>NUCLEOTIDE SEQUENCE [LARGE SCALE GENOMIC DNA]</scope>
    <source>
        <strain evidence="7 8">BH72</strain>
    </source>
</reference>
<dbReference type="KEGG" id="azo:azo1384"/>
<proteinExistence type="predicted"/>
<dbReference type="eggNOG" id="ENOG5031AKJ">
    <property type="taxonomic scope" value="Bacteria"/>
</dbReference>
<keyword evidence="4 5" id="KW-0472">Membrane</keyword>
<feature type="transmembrane region" description="Helical" evidence="5">
    <location>
        <begin position="7"/>
        <end position="28"/>
    </location>
</feature>
<dbReference type="HOGENOM" id="CLU_136732_1_0_4"/>
<evidence type="ECO:0000313" key="8">
    <source>
        <dbReference type="Proteomes" id="UP000002588"/>
    </source>
</evidence>
<dbReference type="Pfam" id="PF13664">
    <property type="entry name" value="DUF4149"/>
    <property type="match status" value="1"/>
</dbReference>
<name>A1K596_AZOSB</name>
<feature type="transmembrane region" description="Helical" evidence="5">
    <location>
        <begin position="48"/>
        <end position="68"/>
    </location>
</feature>